<protein>
    <recommendedName>
        <fullName evidence="2">TadE-like domain-containing protein</fullName>
    </recommendedName>
</protein>
<keyword evidence="1" id="KW-0472">Membrane</keyword>
<evidence type="ECO:0000256" key="1">
    <source>
        <dbReference type="SAM" id="Phobius"/>
    </source>
</evidence>
<evidence type="ECO:0000313" key="4">
    <source>
        <dbReference type="Proteomes" id="UP000272474"/>
    </source>
</evidence>
<evidence type="ECO:0000313" key="3">
    <source>
        <dbReference type="EMBL" id="RKN43055.1"/>
    </source>
</evidence>
<keyword evidence="1" id="KW-1133">Transmembrane helix</keyword>
<dbReference type="EMBL" id="RBAL01000005">
    <property type="protein sequence ID" value="RKN43055.1"/>
    <property type="molecule type" value="Genomic_DNA"/>
</dbReference>
<dbReference type="AlphaFoldDB" id="A0A3A9Z439"/>
<accession>A0A3A9Z439</accession>
<feature type="domain" description="TadE-like" evidence="2">
    <location>
        <begin position="18"/>
        <end position="60"/>
    </location>
</feature>
<gene>
    <name evidence="3" type="ORF">D7294_11160</name>
</gene>
<feature type="transmembrane region" description="Helical" evidence="1">
    <location>
        <begin position="20"/>
        <end position="43"/>
    </location>
</feature>
<dbReference type="Pfam" id="PF07811">
    <property type="entry name" value="TadE"/>
    <property type="match status" value="1"/>
</dbReference>
<keyword evidence="1" id="KW-0812">Transmembrane</keyword>
<organism evidence="3 4">
    <name type="scientific">Streptomyces hoynatensis</name>
    <dbReference type="NCBI Taxonomy" id="1141874"/>
    <lineage>
        <taxon>Bacteria</taxon>
        <taxon>Bacillati</taxon>
        <taxon>Actinomycetota</taxon>
        <taxon>Actinomycetes</taxon>
        <taxon>Kitasatosporales</taxon>
        <taxon>Streptomycetaceae</taxon>
        <taxon>Streptomyces</taxon>
    </lineage>
</organism>
<name>A0A3A9Z439_9ACTN</name>
<dbReference type="InterPro" id="IPR049790">
    <property type="entry name" value="Rv3655c/TadE"/>
</dbReference>
<keyword evidence="4" id="KW-1185">Reference proteome</keyword>
<proteinExistence type="predicted"/>
<sequence length="122" mass="12504">MRCRGCWSERSARGRDRGYVTAEAALAVPALVLLLGMLLWGLAAVTVQLRCSDAARAGARAAARGEEAAAVADVARSAAPGGAVVRVEREGGLYRVRVTARTLGPGPLALRLGGEAVAHAEG</sequence>
<dbReference type="InterPro" id="IPR012495">
    <property type="entry name" value="TadE-like_dom"/>
</dbReference>
<comment type="caution">
    <text evidence="3">The sequence shown here is derived from an EMBL/GenBank/DDBJ whole genome shotgun (WGS) entry which is preliminary data.</text>
</comment>
<dbReference type="RefSeq" id="WP_120678290.1">
    <property type="nucleotide sequence ID" value="NZ_RBAL01000005.1"/>
</dbReference>
<evidence type="ECO:0000259" key="2">
    <source>
        <dbReference type="Pfam" id="PF07811"/>
    </source>
</evidence>
<dbReference type="Proteomes" id="UP000272474">
    <property type="component" value="Unassembled WGS sequence"/>
</dbReference>
<reference evidence="3 4" key="1">
    <citation type="journal article" date="2014" name="Int. J. Syst. Evol. Microbiol.">
        <title>Streptomyces hoynatensis sp. nov., isolated from deep marine sediment.</title>
        <authorList>
            <person name="Veyisoglu A."/>
            <person name="Sahin N."/>
        </authorList>
    </citation>
    <scope>NUCLEOTIDE SEQUENCE [LARGE SCALE GENOMIC DNA]</scope>
    <source>
        <strain evidence="3 4">KCTC 29097</strain>
    </source>
</reference>
<dbReference type="NCBIfam" id="NF041390">
    <property type="entry name" value="TadE_Rv3655c"/>
    <property type="match status" value="1"/>
</dbReference>